<reference evidence="1" key="1">
    <citation type="journal article" date="2020" name="mSystems">
        <title>Genome- and Community-Level Interaction Insights into Carbon Utilization and Element Cycling Functions of Hydrothermarchaeota in Hydrothermal Sediment.</title>
        <authorList>
            <person name="Zhou Z."/>
            <person name="Liu Y."/>
            <person name="Xu W."/>
            <person name="Pan J."/>
            <person name="Luo Z.H."/>
            <person name="Li M."/>
        </authorList>
    </citation>
    <scope>NUCLEOTIDE SEQUENCE [LARGE SCALE GENOMIC DNA]</scope>
    <source>
        <strain evidence="1">SpSt-732</strain>
    </source>
</reference>
<keyword evidence="1" id="KW-0378">Hydrolase</keyword>
<dbReference type="SUPFAM" id="SSF51445">
    <property type="entry name" value="(Trans)glycosidases"/>
    <property type="match status" value="1"/>
</dbReference>
<proteinExistence type="predicted"/>
<sequence>MWRDWDENSIREDIELMKRLGIRAVRLFIKNEDFANEYGEVHPQALEKLKKVLDALSEHEIVGFVTLLVGHMSGKNWRIPWLAFEDIYKSHAVEKTMRFIEGVVKEFKEHTAVAGWILSNELSLVKRAESREEALALLRAFSQAVKSIDRDHAVSSGDVPDSFMQETPNVRSYVDYIGPHLYLYDTDLVRHGYTYGAMLELFSNSGDVPVVLEEFGFSTHQFSEESQAAFLNEILYTTLAHSASGAFIWCFSDFAHESDPPYEWRPLELGFGIVRRDGSLKPAAEVVKRFANELEDIEKLGIHTEFKRMPEASVLIPFYIFRDYEFVWYKSALGFWRLIQPLLTSSILLSSSGIDNTMIFELDVERVLNSKKLLLAPSTVIALTSTWRKLLKYVEEGGNLYVSLVKGFGDFRAGHEAATHLWAELMGLENVLEAGSVGVVYHGKTEVKFVRDFGSIEKGARVEVDTPIPIYAYRARPVDAEVLAVDGNDSPVLFKARRGRGYVYTMLIPVELAQALTWSMDWSGKLQKVFRSLAQETGVEVRYEASSAEVEVKVFYGQQADIVIAVNHGNYKEVSIASSKPLKDVVKIGGDASLTSWSSNQVAVEMSKKSGLVLYLKH</sequence>
<dbReference type="Gene3D" id="3.40.50.880">
    <property type="match status" value="1"/>
</dbReference>
<dbReference type="InterPro" id="IPR029062">
    <property type="entry name" value="Class_I_gatase-like"/>
</dbReference>
<evidence type="ECO:0000313" key="1">
    <source>
        <dbReference type="EMBL" id="HGI88043.1"/>
    </source>
</evidence>
<dbReference type="GO" id="GO:0016787">
    <property type="term" value="F:hydrolase activity"/>
    <property type="evidence" value="ECO:0007669"/>
    <property type="project" value="UniProtKB-KW"/>
</dbReference>
<name>A0A7C4FG87_9CREN</name>
<comment type="caution">
    <text evidence="1">The sequence shown here is derived from an EMBL/GenBank/DDBJ whole genome shotgun (WGS) entry which is preliminary data.</text>
</comment>
<dbReference type="AlphaFoldDB" id="A0A7C4FG87"/>
<dbReference type="Gene3D" id="3.20.20.80">
    <property type="entry name" value="Glycosidases"/>
    <property type="match status" value="1"/>
</dbReference>
<dbReference type="EMBL" id="DTFF01000054">
    <property type="protein sequence ID" value="HGI88043.1"/>
    <property type="molecule type" value="Genomic_DNA"/>
</dbReference>
<gene>
    <name evidence="1" type="ORF">ENV14_06635</name>
</gene>
<dbReference type="InterPro" id="IPR017853">
    <property type="entry name" value="GH"/>
</dbReference>
<accession>A0A7C4FG87</accession>
<organism evidence="1">
    <name type="scientific">Ignisphaera aggregans</name>
    <dbReference type="NCBI Taxonomy" id="334771"/>
    <lineage>
        <taxon>Archaea</taxon>
        <taxon>Thermoproteota</taxon>
        <taxon>Thermoprotei</taxon>
        <taxon>Desulfurococcales</taxon>
        <taxon>Desulfurococcaceae</taxon>
        <taxon>Ignisphaera</taxon>
    </lineage>
</organism>
<protein>
    <submittedName>
        <fullName evidence="1">Glycoside hydrolase family 42</fullName>
    </submittedName>
</protein>